<protein>
    <submittedName>
        <fullName evidence="9">ABC transporter FUM19</fullName>
    </submittedName>
</protein>
<dbReference type="GO" id="GO:0016020">
    <property type="term" value="C:membrane"/>
    <property type="evidence" value="ECO:0007669"/>
    <property type="project" value="InterPro"/>
</dbReference>
<dbReference type="PROSITE" id="PS50929">
    <property type="entry name" value="ABC_TM1F"/>
    <property type="match status" value="1"/>
</dbReference>
<evidence type="ECO:0000256" key="2">
    <source>
        <dbReference type="ARBA" id="ARBA00022692"/>
    </source>
</evidence>
<dbReference type="SUPFAM" id="SSF90123">
    <property type="entry name" value="ABC transporter transmembrane region"/>
    <property type="match status" value="1"/>
</dbReference>
<evidence type="ECO:0000259" key="8">
    <source>
        <dbReference type="PROSITE" id="PS50929"/>
    </source>
</evidence>
<keyword evidence="1" id="KW-0813">Transport</keyword>
<feature type="transmembrane region" description="Helical" evidence="7">
    <location>
        <begin position="63"/>
        <end position="89"/>
    </location>
</feature>
<evidence type="ECO:0000313" key="9">
    <source>
        <dbReference type="EMBL" id="QLI68840.1"/>
    </source>
</evidence>
<dbReference type="EMBL" id="CP058934">
    <property type="protein sequence ID" value="QLI68840.1"/>
    <property type="molecule type" value="Genomic_DNA"/>
</dbReference>
<evidence type="ECO:0000256" key="7">
    <source>
        <dbReference type="SAM" id="Phobius"/>
    </source>
</evidence>
<dbReference type="GO" id="GO:0005524">
    <property type="term" value="F:ATP binding"/>
    <property type="evidence" value="ECO:0007669"/>
    <property type="project" value="UniProtKB-KW"/>
</dbReference>
<dbReference type="KEGG" id="mbrn:90967779"/>
<organism evidence="9 10">
    <name type="scientific">Metarhizium brunneum</name>
    <dbReference type="NCBI Taxonomy" id="500148"/>
    <lineage>
        <taxon>Eukaryota</taxon>
        <taxon>Fungi</taxon>
        <taxon>Dikarya</taxon>
        <taxon>Ascomycota</taxon>
        <taxon>Pezizomycotina</taxon>
        <taxon>Sordariomycetes</taxon>
        <taxon>Hypocreomycetidae</taxon>
        <taxon>Hypocreales</taxon>
        <taxon>Clavicipitaceae</taxon>
        <taxon>Metarhizium</taxon>
    </lineage>
</organism>
<dbReference type="InterPro" id="IPR050173">
    <property type="entry name" value="ABC_transporter_C-like"/>
</dbReference>
<evidence type="ECO:0000256" key="5">
    <source>
        <dbReference type="ARBA" id="ARBA00022989"/>
    </source>
</evidence>
<proteinExistence type="predicted"/>
<keyword evidence="5 7" id="KW-1133">Transmembrane helix</keyword>
<feature type="transmembrane region" description="Helical" evidence="7">
    <location>
        <begin position="139"/>
        <end position="158"/>
    </location>
</feature>
<feature type="transmembrane region" description="Helical" evidence="7">
    <location>
        <begin position="12"/>
        <end position="36"/>
    </location>
</feature>
<dbReference type="PANTHER" id="PTHR24223:SF345">
    <property type="entry name" value="ABC MULTIDRUG TRANSPORTER (EUROFUNG)"/>
    <property type="match status" value="1"/>
</dbReference>
<accession>A0A7D5YR89</accession>
<dbReference type="Proteomes" id="UP000510686">
    <property type="component" value="Chromosome 3"/>
</dbReference>
<dbReference type="Gene3D" id="1.20.1560.10">
    <property type="entry name" value="ABC transporter type 1, transmembrane domain"/>
    <property type="match status" value="1"/>
</dbReference>
<keyword evidence="10" id="KW-1185">Reference proteome</keyword>
<dbReference type="AlphaFoldDB" id="A0A7D5YR89"/>
<name>A0A7D5YR89_9HYPO</name>
<dbReference type="InterPro" id="IPR036640">
    <property type="entry name" value="ABC1_TM_sf"/>
</dbReference>
<dbReference type="InterPro" id="IPR011527">
    <property type="entry name" value="ABC1_TM_dom"/>
</dbReference>
<evidence type="ECO:0000256" key="6">
    <source>
        <dbReference type="ARBA" id="ARBA00023136"/>
    </source>
</evidence>
<dbReference type="PANTHER" id="PTHR24223">
    <property type="entry name" value="ATP-BINDING CASSETTE SUB-FAMILY C"/>
    <property type="match status" value="1"/>
</dbReference>
<dbReference type="GeneID" id="90967779"/>
<dbReference type="Pfam" id="PF00664">
    <property type="entry name" value="ABC_membrane"/>
    <property type="match status" value="1"/>
</dbReference>
<dbReference type="GO" id="GO:0140359">
    <property type="term" value="F:ABC-type transporter activity"/>
    <property type="evidence" value="ECO:0007669"/>
    <property type="project" value="InterPro"/>
</dbReference>
<sequence>MRMIGDFTVYRHYIFRIGAASIVGCAVCGLGCGFFTNFNNIWLKFWSVDISTEHPKYPDSFYLGLYACFQFSRLLYLLMLWLICFMTVAKIVGARLHKKTPCTVMSAPLRFFTATDNGAVTNIFSQDLTLIYGHIQGSLVDFAIYMFSCLGMAAVVATSSPLLATTYPFFAIIPHIIQKFYLRTSRQVRLLNLEAKKPTIVSSVPLVQPVTFLLGHSTHFMDSIKGIATFLAFG</sequence>
<keyword evidence="4" id="KW-0067">ATP-binding</keyword>
<feature type="domain" description="ABC transmembrane type-1" evidence="8">
    <location>
        <begin position="23"/>
        <end position="234"/>
    </location>
</feature>
<evidence type="ECO:0000313" key="10">
    <source>
        <dbReference type="Proteomes" id="UP000510686"/>
    </source>
</evidence>
<dbReference type="OrthoDB" id="6500128at2759"/>
<keyword evidence="6 7" id="KW-0472">Membrane</keyword>
<keyword evidence="3" id="KW-0547">Nucleotide-binding</keyword>
<keyword evidence="2 7" id="KW-0812">Transmembrane</keyword>
<dbReference type="RefSeq" id="XP_065986679.1">
    <property type="nucleotide sequence ID" value="XM_066130553.1"/>
</dbReference>
<evidence type="ECO:0000256" key="4">
    <source>
        <dbReference type="ARBA" id="ARBA00022840"/>
    </source>
</evidence>
<evidence type="ECO:0000256" key="1">
    <source>
        <dbReference type="ARBA" id="ARBA00022448"/>
    </source>
</evidence>
<reference evidence="9 10" key="1">
    <citation type="submission" date="2020-07" db="EMBL/GenBank/DDBJ databases">
        <title>Telomere length de novo assembly of all 7 chromosomes of the fungus, Metarhizium brunneum, using a novel assembly pipeline.</title>
        <authorList>
            <person name="Saud z."/>
            <person name="Kortsinoglou A."/>
            <person name="Kouvelis V.N."/>
            <person name="Butt T.M."/>
        </authorList>
    </citation>
    <scope>NUCLEOTIDE SEQUENCE [LARGE SCALE GENOMIC DNA]</scope>
    <source>
        <strain evidence="9 10">4556</strain>
    </source>
</reference>
<gene>
    <name evidence="9" type="primary">FUM19_0</name>
    <name evidence="9" type="ORF">G6M90_00g052930</name>
</gene>
<evidence type="ECO:0000256" key="3">
    <source>
        <dbReference type="ARBA" id="ARBA00022741"/>
    </source>
</evidence>